<evidence type="ECO:0000313" key="3">
    <source>
        <dbReference type="Proteomes" id="UP000198875"/>
    </source>
</evidence>
<dbReference type="AlphaFoldDB" id="A0A0U0WB32"/>
<dbReference type="InterPro" id="IPR019719">
    <property type="entry name" value="DUF2599"/>
</dbReference>
<dbReference type="RefSeq" id="WP_085179366.1">
    <property type="nucleotide sequence ID" value="NZ_CSTD01000003.1"/>
</dbReference>
<dbReference type="Pfam" id="PF10783">
    <property type="entry name" value="DUF2599"/>
    <property type="match status" value="1"/>
</dbReference>
<dbReference type="EMBL" id="CSTD01000003">
    <property type="protein sequence ID" value="CPR11722.1"/>
    <property type="molecule type" value="Genomic_DNA"/>
</dbReference>
<feature type="signal peptide" evidence="1">
    <location>
        <begin position="1"/>
        <end position="25"/>
    </location>
</feature>
<dbReference type="OrthoDB" id="4412570at2"/>
<evidence type="ECO:0000313" key="2">
    <source>
        <dbReference type="EMBL" id="CPR11722.1"/>
    </source>
</evidence>
<feature type="chain" id="PRO_5006703868" evidence="1">
    <location>
        <begin position="26"/>
        <end position="146"/>
    </location>
</feature>
<reference evidence="2 3" key="1">
    <citation type="submission" date="2015-03" db="EMBL/GenBank/DDBJ databases">
        <authorList>
            <person name="Murphy D."/>
        </authorList>
    </citation>
    <scope>NUCLEOTIDE SEQUENCE [LARGE SCALE GENOMIC DNA]</scope>
    <source>
        <strain evidence="2 3">DSM 44277</strain>
    </source>
</reference>
<keyword evidence="1" id="KW-0732">Signal</keyword>
<evidence type="ECO:0000256" key="1">
    <source>
        <dbReference type="SAM" id="SignalP"/>
    </source>
</evidence>
<dbReference type="Proteomes" id="UP000198875">
    <property type="component" value="Unassembled WGS sequence"/>
</dbReference>
<accession>A0A0U0WB32</accession>
<proteinExistence type="predicted"/>
<protein>
    <submittedName>
        <fullName evidence="2">Putative secreted protein</fullName>
    </submittedName>
</protein>
<sequence precursor="true">MKALLTAPLAALVALPGVVPPAAGADPGAGDGTPSAAAAPPYVDHVQWAQWRGLPSLRVYPTPSGRAAARQPAAEASANEAWAEVLALSPDADTPGMRAQFLCHWQFAEFAQPGKASWNLEPWRPVVDDAQMAASGCNPGGPEEAF</sequence>
<gene>
    <name evidence="2" type="ORF">BN971_03010</name>
</gene>
<name>A0A0U0WB32_MYCBE</name>
<organism evidence="2 3">
    <name type="scientific">Mycobacterium bohemicum DSM 44277</name>
    <dbReference type="NCBI Taxonomy" id="1236609"/>
    <lineage>
        <taxon>Bacteria</taxon>
        <taxon>Bacillati</taxon>
        <taxon>Actinomycetota</taxon>
        <taxon>Actinomycetes</taxon>
        <taxon>Mycobacteriales</taxon>
        <taxon>Mycobacteriaceae</taxon>
        <taxon>Mycobacterium</taxon>
    </lineage>
</organism>